<dbReference type="AlphaFoldDB" id="A0A1D8JE51"/>
<dbReference type="EMBL" id="CP017560">
    <property type="protein sequence ID" value="AOV06982.1"/>
    <property type="molecule type" value="Genomic_DNA"/>
</dbReference>
<organism evidence="1 2">
    <name type="scientific">Sporosarcina ureilytica</name>
    <dbReference type="NCBI Taxonomy" id="298596"/>
    <lineage>
        <taxon>Bacteria</taxon>
        <taxon>Bacillati</taxon>
        <taxon>Bacillota</taxon>
        <taxon>Bacilli</taxon>
        <taxon>Bacillales</taxon>
        <taxon>Caryophanaceae</taxon>
        <taxon>Sporosarcina</taxon>
    </lineage>
</organism>
<gene>
    <name evidence="1" type="ORF">BI350_04955</name>
</gene>
<dbReference type="NCBIfam" id="NF010190">
    <property type="entry name" value="PRK13669.1"/>
    <property type="match status" value="1"/>
</dbReference>
<keyword evidence="2" id="KW-1185">Reference proteome</keyword>
<protein>
    <submittedName>
        <fullName evidence="1">Uncharacterized protein</fullName>
    </submittedName>
</protein>
<dbReference type="InterPro" id="IPR009910">
    <property type="entry name" value="DUF1450"/>
</dbReference>
<reference evidence="1 2" key="1">
    <citation type="submission" date="2016-09" db="EMBL/GenBank/DDBJ databases">
        <title>Complete genome sequence of the Lysinibacillus sphaericus LMG 22257, a specie of Bacillus with ureolytic activity that can effectively biodeposit calcium carbonate.</title>
        <authorList>
            <person name="Yan W."/>
        </authorList>
    </citation>
    <scope>NUCLEOTIDE SEQUENCE [LARGE SCALE GENOMIC DNA]</scope>
    <source>
        <strain evidence="1 2">LMG 22257</strain>
    </source>
</reference>
<dbReference type="KEGG" id="surl:BI350_04955"/>
<dbReference type="Pfam" id="PF07293">
    <property type="entry name" value="DUF1450"/>
    <property type="match status" value="1"/>
</dbReference>
<sequence>MTFIQKKSSIPNSEVIYVNPIVEFCISNLANGSHKTLEILEKDPNLDVLEYGCLSYCTACADGLYALVNGDIVKADTPEELTERIYQYIEDNPLF</sequence>
<evidence type="ECO:0000313" key="2">
    <source>
        <dbReference type="Proteomes" id="UP000185746"/>
    </source>
</evidence>
<accession>A0A1D8JE51</accession>
<name>A0A1D8JE51_9BACL</name>
<proteinExistence type="predicted"/>
<evidence type="ECO:0000313" key="1">
    <source>
        <dbReference type="EMBL" id="AOV06982.1"/>
    </source>
</evidence>
<dbReference type="Proteomes" id="UP000185746">
    <property type="component" value="Chromosome"/>
</dbReference>